<dbReference type="EMBL" id="BAABLK010000094">
    <property type="protein sequence ID" value="GAA5229119.1"/>
    <property type="molecule type" value="Genomic_DNA"/>
</dbReference>
<gene>
    <name evidence="2" type="ORF">GCM10025778_36580</name>
</gene>
<name>A0ABP9TVF5_9MICC</name>
<accession>A0ABP9TVF5</accession>
<keyword evidence="3" id="KW-1185">Reference proteome</keyword>
<dbReference type="InterPro" id="IPR004143">
    <property type="entry name" value="BPL_LPL_catalytic"/>
</dbReference>
<proteinExistence type="predicted"/>
<feature type="domain" description="BPL/LPL catalytic" evidence="1">
    <location>
        <begin position="32"/>
        <end position="235"/>
    </location>
</feature>
<dbReference type="Gene3D" id="3.30.930.10">
    <property type="entry name" value="Bira Bifunctional Protein, Domain 2"/>
    <property type="match status" value="1"/>
</dbReference>
<comment type="caution">
    <text evidence="2">The sequence shown here is derived from an EMBL/GenBank/DDBJ whole genome shotgun (WGS) entry which is preliminary data.</text>
</comment>
<evidence type="ECO:0000313" key="2">
    <source>
        <dbReference type="EMBL" id="GAA5229119.1"/>
    </source>
</evidence>
<sequence length="250" mass="27035">MSLWNPDVDHLLKVRIEDSSGDPEADLMAGVRLLEAVREGREPATLRLYRPDPTVAFGQRDVRVEGYDRAVAQSMEHGFVPVVRKAGGRAAAYHRGTVIVDHVEPATEAMMGHQLRFKALGKLYAEALCRPGIDARLGEIPGEYCAGEYSVHGLPGNGAAVEHPVKLVGTAQRVVSGAWLFSSVFVIEDSAPIRGVLDTVYRAMEIDMDPATVGAADDLLPGYTVDAFVTDLLAEYGSHAQLRRGRSVNG</sequence>
<protein>
    <recommendedName>
        <fullName evidence="1">BPL/LPL catalytic domain-containing protein</fullName>
    </recommendedName>
</protein>
<dbReference type="RefSeq" id="WP_210100940.1">
    <property type="nucleotide sequence ID" value="NZ_BAABLK010000094.1"/>
</dbReference>
<reference evidence="3" key="1">
    <citation type="journal article" date="2019" name="Int. J. Syst. Evol. Microbiol.">
        <title>The Global Catalogue of Microorganisms (GCM) 10K type strain sequencing project: providing services to taxonomists for standard genome sequencing and annotation.</title>
        <authorList>
            <consortium name="The Broad Institute Genomics Platform"/>
            <consortium name="The Broad Institute Genome Sequencing Center for Infectious Disease"/>
            <person name="Wu L."/>
            <person name="Ma J."/>
        </authorList>
    </citation>
    <scope>NUCLEOTIDE SEQUENCE [LARGE SCALE GENOMIC DNA]</scope>
    <source>
        <strain evidence="3">JCM 18952</strain>
    </source>
</reference>
<dbReference type="Proteomes" id="UP001501257">
    <property type="component" value="Unassembled WGS sequence"/>
</dbReference>
<evidence type="ECO:0000259" key="1">
    <source>
        <dbReference type="Pfam" id="PF21948"/>
    </source>
</evidence>
<dbReference type="SUPFAM" id="SSF55681">
    <property type="entry name" value="Class II aaRS and biotin synthetases"/>
    <property type="match status" value="1"/>
</dbReference>
<dbReference type="Pfam" id="PF21948">
    <property type="entry name" value="LplA-B_cat"/>
    <property type="match status" value="1"/>
</dbReference>
<evidence type="ECO:0000313" key="3">
    <source>
        <dbReference type="Proteomes" id="UP001501257"/>
    </source>
</evidence>
<dbReference type="InterPro" id="IPR045864">
    <property type="entry name" value="aa-tRNA-synth_II/BPL/LPL"/>
</dbReference>
<organism evidence="2 3">
    <name type="scientific">Paeniglutamicibacter antarcticus</name>
    <dbReference type="NCBI Taxonomy" id="494023"/>
    <lineage>
        <taxon>Bacteria</taxon>
        <taxon>Bacillati</taxon>
        <taxon>Actinomycetota</taxon>
        <taxon>Actinomycetes</taxon>
        <taxon>Micrococcales</taxon>
        <taxon>Micrococcaceae</taxon>
        <taxon>Paeniglutamicibacter</taxon>
    </lineage>
</organism>